<dbReference type="NCBIfam" id="TIGR00500">
    <property type="entry name" value="met_pdase_I"/>
    <property type="match status" value="1"/>
</dbReference>
<accession>A0ABS9MFL0</accession>
<keyword evidence="2 6" id="KW-0031">Aminopeptidase</keyword>
<comment type="catalytic activity">
    <reaction evidence="6 7">
        <text>Release of N-terminal amino acids, preferentially methionine, from peptides and arylamides.</text>
        <dbReference type="EC" id="3.4.11.18"/>
    </reaction>
</comment>
<keyword evidence="3 6" id="KW-0645">Protease</keyword>
<dbReference type="InterPro" id="IPR000994">
    <property type="entry name" value="Pept_M24"/>
</dbReference>
<comment type="function">
    <text evidence="1 6">Removes the N-terminal methionine from nascent proteins. The N-terminal methionine is often cleaved when the second residue in the primary sequence is small and uncharged (Met-Ala-, Cys, Gly, Pro, Ser, Thr, or Val). Requires deformylation of the N(alpha)-formylated initiator methionine before it can be hydrolyzed.</text>
</comment>
<dbReference type="InterPro" id="IPR001714">
    <property type="entry name" value="Pept_M24_MAP"/>
</dbReference>
<dbReference type="PROSITE" id="PS00680">
    <property type="entry name" value="MAP_1"/>
    <property type="match status" value="1"/>
</dbReference>
<keyword evidence="10" id="KW-1185">Reference proteome</keyword>
<dbReference type="Gene3D" id="3.90.230.10">
    <property type="entry name" value="Creatinase/methionine aminopeptidase superfamily"/>
    <property type="match status" value="1"/>
</dbReference>
<feature type="binding site" evidence="6">
    <location>
        <position position="202"/>
    </location>
    <ligand>
        <name>a divalent metal cation</name>
        <dbReference type="ChEBI" id="CHEBI:60240"/>
        <label>2</label>
        <note>catalytic</note>
    </ligand>
</feature>
<feature type="binding site" evidence="6">
    <location>
        <position position="176"/>
    </location>
    <ligand>
        <name>substrate</name>
    </ligand>
</feature>
<feature type="binding site" evidence="6">
    <location>
        <position position="95"/>
    </location>
    <ligand>
        <name>a divalent metal cation</name>
        <dbReference type="ChEBI" id="CHEBI:60240"/>
        <label>1</label>
    </ligand>
</feature>
<dbReference type="HAMAP" id="MF_01974">
    <property type="entry name" value="MetAP_1"/>
    <property type="match status" value="1"/>
</dbReference>
<name>A0ABS9MFL0_9FIRM</name>
<evidence type="ECO:0000313" key="10">
    <source>
        <dbReference type="Proteomes" id="UP001298681"/>
    </source>
</evidence>
<evidence type="ECO:0000259" key="8">
    <source>
        <dbReference type="Pfam" id="PF00557"/>
    </source>
</evidence>
<feature type="binding site" evidence="6">
    <location>
        <position position="169"/>
    </location>
    <ligand>
        <name>a divalent metal cation</name>
        <dbReference type="ChEBI" id="CHEBI:60240"/>
        <label>2</label>
        <note>catalytic</note>
    </ligand>
</feature>
<reference evidence="9 10" key="1">
    <citation type="submission" date="2022-01" db="EMBL/GenBank/DDBJ databases">
        <title>Collection of gut derived symbiotic bacterial strains cultured from healthy donors.</title>
        <authorList>
            <person name="Lin H."/>
            <person name="Kohout C."/>
            <person name="Waligurski E."/>
            <person name="Pamer E.G."/>
        </authorList>
    </citation>
    <scope>NUCLEOTIDE SEQUENCE [LARGE SCALE GENOMIC DNA]</scope>
    <source>
        <strain evidence="9 10">DFI.7.58</strain>
    </source>
</reference>
<keyword evidence="5 6" id="KW-0378">Hydrolase</keyword>
<feature type="binding site" evidence="6">
    <location>
        <position position="77"/>
    </location>
    <ligand>
        <name>substrate</name>
    </ligand>
</feature>
<organism evidence="9 10">
    <name type="scientific">Anaeromassilibacillus senegalensis</name>
    <dbReference type="NCBI Taxonomy" id="1673717"/>
    <lineage>
        <taxon>Bacteria</taxon>
        <taxon>Bacillati</taxon>
        <taxon>Bacillota</taxon>
        <taxon>Clostridia</taxon>
        <taxon>Eubacteriales</taxon>
        <taxon>Acutalibacteraceae</taxon>
        <taxon>Anaeromassilibacillus</taxon>
    </lineage>
</organism>
<feature type="binding site" evidence="6">
    <location>
        <position position="106"/>
    </location>
    <ligand>
        <name>a divalent metal cation</name>
        <dbReference type="ChEBI" id="CHEBI:60240"/>
        <label>1</label>
    </ligand>
</feature>
<comment type="subunit">
    <text evidence="6">Monomer.</text>
</comment>
<dbReference type="Pfam" id="PF00557">
    <property type="entry name" value="Peptidase_M24"/>
    <property type="match status" value="1"/>
</dbReference>
<dbReference type="Proteomes" id="UP001298681">
    <property type="component" value="Unassembled WGS sequence"/>
</dbReference>
<comment type="caution">
    <text evidence="9">The sequence shown here is derived from an EMBL/GenBank/DDBJ whole genome shotgun (WGS) entry which is preliminary data.</text>
</comment>
<evidence type="ECO:0000256" key="3">
    <source>
        <dbReference type="ARBA" id="ARBA00022670"/>
    </source>
</evidence>
<feature type="binding site" evidence="6">
    <location>
        <position position="106"/>
    </location>
    <ligand>
        <name>a divalent metal cation</name>
        <dbReference type="ChEBI" id="CHEBI:60240"/>
        <label>2</label>
        <note>catalytic</note>
    </ligand>
</feature>
<evidence type="ECO:0000256" key="2">
    <source>
        <dbReference type="ARBA" id="ARBA00022438"/>
    </source>
</evidence>
<keyword evidence="4 6" id="KW-0479">Metal-binding</keyword>
<dbReference type="PANTHER" id="PTHR43330">
    <property type="entry name" value="METHIONINE AMINOPEPTIDASE"/>
    <property type="match status" value="1"/>
</dbReference>
<dbReference type="SUPFAM" id="SSF55920">
    <property type="entry name" value="Creatinase/aminopeptidase"/>
    <property type="match status" value="1"/>
</dbReference>
<feature type="binding site" evidence="6">
    <location>
        <position position="233"/>
    </location>
    <ligand>
        <name>a divalent metal cation</name>
        <dbReference type="ChEBI" id="CHEBI:60240"/>
        <label>1</label>
    </ligand>
</feature>
<dbReference type="EMBL" id="JAKNHQ010000001">
    <property type="protein sequence ID" value="MCG4609594.1"/>
    <property type="molecule type" value="Genomic_DNA"/>
</dbReference>
<dbReference type="EC" id="3.4.11.18" evidence="6 7"/>
<dbReference type="InterPro" id="IPR002467">
    <property type="entry name" value="Pept_M24A_MAP1"/>
</dbReference>
<gene>
    <name evidence="6 9" type="primary">map</name>
    <name evidence="9" type="ORF">L0P57_01365</name>
</gene>
<comment type="similarity">
    <text evidence="6">Belongs to the peptidase M24A family. Methionine aminopeptidase type 1 subfamily.</text>
</comment>
<evidence type="ECO:0000313" key="9">
    <source>
        <dbReference type="EMBL" id="MCG4609594.1"/>
    </source>
</evidence>
<evidence type="ECO:0000256" key="7">
    <source>
        <dbReference type="RuleBase" id="RU003653"/>
    </source>
</evidence>
<dbReference type="GO" id="GO:0004239">
    <property type="term" value="F:initiator methionyl aminopeptidase activity"/>
    <property type="evidence" value="ECO:0007669"/>
    <property type="project" value="UniProtKB-EC"/>
</dbReference>
<dbReference type="PANTHER" id="PTHR43330:SF27">
    <property type="entry name" value="METHIONINE AMINOPEPTIDASE"/>
    <property type="match status" value="1"/>
</dbReference>
<dbReference type="RefSeq" id="WP_191448318.1">
    <property type="nucleotide sequence ID" value="NZ_JAKNHQ010000001.1"/>
</dbReference>
<evidence type="ECO:0000256" key="5">
    <source>
        <dbReference type="ARBA" id="ARBA00022801"/>
    </source>
</evidence>
<sequence length="250" mass="26764">MIVLKTSRELAIMREACRISAKALKLAGEAVEPGVSTWEIDRVVRRAIEEEGGKPNFLGYGGFPGSACVSVNDVVIHGIPHKEIILKEGDIVSIDTGAFYEGFNGDNAYTFPCGDVSEEAKRLMDVTRESLFEGIKAAQAGARIGDIGSAVQRYVEARGYSVVRDFVGHGVGAKLHEDPSVPNYGTPGRGVRLLPGMTIAIEPMINAGVKEVKTLKDGWTTVTADGKLSAHFEHTIAITPDGPVIMTLPE</sequence>
<evidence type="ECO:0000256" key="1">
    <source>
        <dbReference type="ARBA" id="ARBA00002521"/>
    </source>
</evidence>
<feature type="binding site" evidence="6">
    <location>
        <position position="233"/>
    </location>
    <ligand>
        <name>a divalent metal cation</name>
        <dbReference type="ChEBI" id="CHEBI:60240"/>
        <label>2</label>
        <note>catalytic</note>
    </ligand>
</feature>
<feature type="domain" description="Peptidase M24" evidence="8">
    <location>
        <begin position="12"/>
        <end position="239"/>
    </location>
</feature>
<comment type="cofactor">
    <cofactor evidence="6">
        <name>Co(2+)</name>
        <dbReference type="ChEBI" id="CHEBI:48828"/>
    </cofactor>
    <cofactor evidence="6">
        <name>Zn(2+)</name>
        <dbReference type="ChEBI" id="CHEBI:29105"/>
    </cofactor>
    <cofactor evidence="6">
        <name>Mn(2+)</name>
        <dbReference type="ChEBI" id="CHEBI:29035"/>
    </cofactor>
    <cofactor evidence="6">
        <name>Fe(2+)</name>
        <dbReference type="ChEBI" id="CHEBI:29033"/>
    </cofactor>
    <text evidence="6">Binds 2 divalent metal cations per subunit. Has a high-affinity and a low affinity metal-binding site. The true nature of the physiological cofactor is under debate. The enzyme is active with cobalt, zinc, manganese or divalent iron ions. Most likely, methionine aminopeptidases function as mononuclear Fe(2+)-metalloproteases under physiological conditions, and the catalytically relevant metal-binding site has been assigned to the histidine-containing high-affinity site.</text>
</comment>
<dbReference type="InterPro" id="IPR036005">
    <property type="entry name" value="Creatinase/aminopeptidase-like"/>
</dbReference>
<evidence type="ECO:0000256" key="6">
    <source>
        <dbReference type="HAMAP-Rule" id="MF_01974"/>
    </source>
</evidence>
<proteinExistence type="inferred from homology"/>
<dbReference type="CDD" id="cd01086">
    <property type="entry name" value="MetAP1"/>
    <property type="match status" value="1"/>
</dbReference>
<protein>
    <recommendedName>
        <fullName evidence="6 7">Methionine aminopeptidase</fullName>
        <shortName evidence="6">MAP</shortName>
        <shortName evidence="6">MetAP</shortName>
        <ecNumber evidence="6 7">3.4.11.18</ecNumber>
    </recommendedName>
    <alternativeName>
        <fullName evidence="6">Peptidase M</fullName>
    </alternativeName>
</protein>
<evidence type="ECO:0000256" key="4">
    <source>
        <dbReference type="ARBA" id="ARBA00022723"/>
    </source>
</evidence>
<dbReference type="PRINTS" id="PR00599">
    <property type="entry name" value="MAPEPTIDASE"/>
</dbReference>